<name>A0AAW9NI89_9BACI</name>
<accession>A0AAW9NI89</accession>
<evidence type="ECO:0000313" key="1">
    <source>
        <dbReference type="EMBL" id="MEC0277071.1"/>
    </source>
</evidence>
<gene>
    <name evidence="1" type="ORF">P4706_29250</name>
</gene>
<dbReference type="Pfam" id="PF14119">
    <property type="entry name" value="DUF4288"/>
    <property type="match status" value="1"/>
</dbReference>
<protein>
    <submittedName>
        <fullName evidence="1">DUF4288 domain-containing protein</fullName>
    </submittedName>
</protein>
<dbReference type="EMBL" id="JARNBH010000055">
    <property type="protein sequence ID" value="MEC0277071.1"/>
    <property type="molecule type" value="Genomic_DNA"/>
</dbReference>
<dbReference type="RefSeq" id="WP_367408541.1">
    <property type="nucleotide sequence ID" value="NZ_JARNBH010000055.1"/>
</dbReference>
<reference evidence="1 2" key="1">
    <citation type="submission" date="2023-03" db="EMBL/GenBank/DDBJ databases">
        <title>Bacillus Genome Sequencing.</title>
        <authorList>
            <person name="Dunlap C."/>
        </authorList>
    </citation>
    <scope>NUCLEOTIDE SEQUENCE [LARGE SCALE GENOMIC DNA]</scope>
    <source>
        <strain evidence="1 2">B-41290</strain>
    </source>
</reference>
<organism evidence="1 2">
    <name type="scientific">Peribacillus castrilensis</name>
    <dbReference type="NCBI Taxonomy" id="2897690"/>
    <lineage>
        <taxon>Bacteria</taxon>
        <taxon>Bacillati</taxon>
        <taxon>Bacillota</taxon>
        <taxon>Bacilli</taxon>
        <taxon>Bacillales</taxon>
        <taxon>Bacillaceae</taxon>
        <taxon>Peribacillus</taxon>
    </lineage>
</organism>
<dbReference type="AlphaFoldDB" id="A0AAW9NI89"/>
<proteinExistence type="predicted"/>
<sequence length="156" mass="18633">MKKRLRKKMYKEWEWYAVKVLYECNISGDPSPETIDKNYSNTHKAFEESIILVKAPSFDQAYGIAEIEAKKAEIHYLNPYDEMVEWKFVESIDCFNLFDEKLQSGTELYSRYLRVPKDISNKEVISHYYPETVVEEEVDYNFILRNKDFNLRSNSN</sequence>
<dbReference type="Proteomes" id="UP001307168">
    <property type="component" value="Unassembled WGS sequence"/>
</dbReference>
<keyword evidence="2" id="KW-1185">Reference proteome</keyword>
<dbReference type="InterPro" id="IPR025630">
    <property type="entry name" value="DUF4288"/>
</dbReference>
<evidence type="ECO:0000313" key="2">
    <source>
        <dbReference type="Proteomes" id="UP001307168"/>
    </source>
</evidence>
<comment type="caution">
    <text evidence="1">The sequence shown here is derived from an EMBL/GenBank/DDBJ whole genome shotgun (WGS) entry which is preliminary data.</text>
</comment>